<evidence type="ECO:0000256" key="10">
    <source>
        <dbReference type="ARBA" id="ARBA00022989"/>
    </source>
</evidence>
<dbReference type="SMART" id="SM00184">
    <property type="entry name" value="RING"/>
    <property type="match status" value="1"/>
</dbReference>
<evidence type="ECO:0000256" key="9">
    <source>
        <dbReference type="ARBA" id="ARBA00022833"/>
    </source>
</evidence>
<dbReference type="PROSITE" id="PS50089">
    <property type="entry name" value="ZF_RING_2"/>
    <property type="match status" value="1"/>
</dbReference>
<sequence length="308" mass="35805">MEAILEFRYEIEKNPGPEHVGTIAVNTKFVRPDDQDSNMSISLPTNEFTEVEDSPHKEKLYYFLKDLGVDARDALRLIELLALRACKVTSSFDYRPQYALLIWLTLTLTLHAAPSSTEGPVLLHETQVEPVLDDPQVDESFIDDPQLDKSFIDDPQLDESSFHDYDLVDFLDDSFIDDSQLEEVIRASLEEDDERRRNSEFRHARKLRVEALSRRIYKKSKRKTSIISNQCTRNKRKQKTLSSDNDDMCSICYMEFKTGQKVATLLCGHEFHDTCIMKWIKFGDNCPLCRVEIAREDEEIHQLRNTVF</sequence>
<keyword evidence="8" id="KW-0833">Ubl conjugation pathway</keyword>
<keyword evidence="14" id="KW-1185">Reference proteome</keyword>
<evidence type="ECO:0000256" key="6">
    <source>
        <dbReference type="ARBA" id="ARBA00022723"/>
    </source>
</evidence>
<proteinExistence type="predicted"/>
<keyword evidence="10" id="KW-1133">Transmembrane helix</keyword>
<dbReference type="CDD" id="cd16448">
    <property type="entry name" value="RING-H2"/>
    <property type="match status" value="1"/>
</dbReference>
<evidence type="ECO:0000256" key="4">
    <source>
        <dbReference type="ARBA" id="ARBA00022679"/>
    </source>
</evidence>
<keyword evidence="4" id="KW-0808">Transferase</keyword>
<reference evidence="14" key="1">
    <citation type="journal article" date="2014" name="Nat. Commun.">
        <title>The emerging biofuel crop Camelina sativa retains a highly undifferentiated hexaploid genome structure.</title>
        <authorList>
            <person name="Kagale S."/>
            <person name="Koh C."/>
            <person name="Nixon J."/>
            <person name="Bollina V."/>
            <person name="Clarke W.E."/>
            <person name="Tuteja R."/>
            <person name="Spillane C."/>
            <person name="Robinson S.J."/>
            <person name="Links M.G."/>
            <person name="Clarke C."/>
            <person name="Higgins E.E."/>
            <person name="Huebert T."/>
            <person name="Sharpe A.G."/>
            <person name="Parkin I.A."/>
        </authorList>
    </citation>
    <scope>NUCLEOTIDE SEQUENCE [LARGE SCALE GENOMIC DNA]</scope>
    <source>
        <strain evidence="14">cv. DH55</strain>
    </source>
</reference>
<keyword evidence="6" id="KW-0479">Metal-binding</keyword>
<organism evidence="14 15">
    <name type="scientific">Camelina sativa</name>
    <name type="common">False flax</name>
    <name type="synonym">Myagrum sativum</name>
    <dbReference type="NCBI Taxonomy" id="90675"/>
    <lineage>
        <taxon>Eukaryota</taxon>
        <taxon>Viridiplantae</taxon>
        <taxon>Streptophyta</taxon>
        <taxon>Embryophyta</taxon>
        <taxon>Tracheophyta</taxon>
        <taxon>Spermatophyta</taxon>
        <taxon>Magnoliopsida</taxon>
        <taxon>eudicotyledons</taxon>
        <taxon>Gunneridae</taxon>
        <taxon>Pentapetalae</taxon>
        <taxon>rosids</taxon>
        <taxon>malvids</taxon>
        <taxon>Brassicales</taxon>
        <taxon>Brassicaceae</taxon>
        <taxon>Camelineae</taxon>
        <taxon>Camelina</taxon>
    </lineage>
</organism>
<evidence type="ECO:0000256" key="11">
    <source>
        <dbReference type="ARBA" id="ARBA00023136"/>
    </source>
</evidence>
<keyword evidence="11" id="KW-0472">Membrane</keyword>
<protein>
    <recommendedName>
        <fullName evidence="3">RING-type E3 ubiquitin transferase</fullName>
        <ecNumber evidence="3">2.3.2.27</ecNumber>
    </recommendedName>
</protein>
<evidence type="ECO:0000313" key="15">
    <source>
        <dbReference type="RefSeq" id="XP_019087647.1"/>
    </source>
</evidence>
<evidence type="ECO:0000256" key="2">
    <source>
        <dbReference type="ARBA" id="ARBA00004141"/>
    </source>
</evidence>
<evidence type="ECO:0000256" key="5">
    <source>
        <dbReference type="ARBA" id="ARBA00022692"/>
    </source>
</evidence>
<evidence type="ECO:0000256" key="7">
    <source>
        <dbReference type="ARBA" id="ARBA00022771"/>
    </source>
</evidence>
<comment type="subcellular location">
    <subcellularLocation>
        <location evidence="2">Membrane</location>
        <topology evidence="2">Multi-pass membrane protein</topology>
    </subcellularLocation>
</comment>
<dbReference type="GeneID" id="104728866"/>
<keyword evidence="7 12" id="KW-0863">Zinc-finger</keyword>
<dbReference type="RefSeq" id="XP_019087647.1">
    <property type="nucleotide sequence ID" value="XM_019232102.1"/>
</dbReference>
<keyword evidence="5" id="KW-0812">Transmembrane</keyword>
<name>A0ABM1QLK9_CAMSA</name>
<dbReference type="Proteomes" id="UP000694864">
    <property type="component" value="Chromosome 11"/>
</dbReference>
<comment type="catalytic activity">
    <reaction evidence="1">
        <text>S-ubiquitinyl-[E2 ubiquitin-conjugating enzyme]-L-cysteine + [acceptor protein]-L-lysine = [E2 ubiquitin-conjugating enzyme]-L-cysteine + N(6)-ubiquitinyl-[acceptor protein]-L-lysine.</text>
        <dbReference type="EC" id="2.3.2.27"/>
    </reaction>
</comment>
<evidence type="ECO:0000256" key="8">
    <source>
        <dbReference type="ARBA" id="ARBA00022786"/>
    </source>
</evidence>
<evidence type="ECO:0000259" key="13">
    <source>
        <dbReference type="PROSITE" id="PS50089"/>
    </source>
</evidence>
<dbReference type="PANTHER" id="PTHR45977">
    <property type="entry name" value="TARGET OF ERK KINASE MPK-1"/>
    <property type="match status" value="1"/>
</dbReference>
<evidence type="ECO:0000256" key="1">
    <source>
        <dbReference type="ARBA" id="ARBA00000900"/>
    </source>
</evidence>
<feature type="domain" description="RING-type" evidence="13">
    <location>
        <begin position="249"/>
        <end position="290"/>
    </location>
</feature>
<evidence type="ECO:0000313" key="14">
    <source>
        <dbReference type="Proteomes" id="UP000694864"/>
    </source>
</evidence>
<evidence type="ECO:0000256" key="12">
    <source>
        <dbReference type="PROSITE-ProRule" id="PRU00175"/>
    </source>
</evidence>
<dbReference type="Pfam" id="PF13639">
    <property type="entry name" value="zf-RING_2"/>
    <property type="match status" value="1"/>
</dbReference>
<keyword evidence="9" id="KW-0862">Zinc</keyword>
<dbReference type="InterPro" id="IPR001841">
    <property type="entry name" value="Znf_RING"/>
</dbReference>
<gene>
    <name evidence="15" type="primary">LOC104728866</name>
</gene>
<dbReference type="PANTHER" id="PTHR45977:SF13">
    <property type="entry name" value="GB|AAF27103.1"/>
    <property type="match status" value="1"/>
</dbReference>
<dbReference type="Gene3D" id="3.30.40.10">
    <property type="entry name" value="Zinc/RING finger domain, C3HC4 (zinc finger)"/>
    <property type="match status" value="1"/>
</dbReference>
<accession>A0ABM1QLK9</accession>
<dbReference type="SUPFAM" id="SSF57850">
    <property type="entry name" value="RING/U-box"/>
    <property type="match status" value="1"/>
</dbReference>
<dbReference type="EC" id="2.3.2.27" evidence="3"/>
<evidence type="ECO:0000256" key="3">
    <source>
        <dbReference type="ARBA" id="ARBA00012483"/>
    </source>
</evidence>
<reference evidence="15" key="2">
    <citation type="submission" date="2025-08" db="UniProtKB">
        <authorList>
            <consortium name="RefSeq"/>
        </authorList>
    </citation>
    <scope>IDENTIFICATION</scope>
    <source>
        <tissue evidence="15">Leaf</tissue>
    </source>
</reference>
<dbReference type="InterPro" id="IPR013083">
    <property type="entry name" value="Znf_RING/FYVE/PHD"/>
</dbReference>